<proteinExistence type="predicted"/>
<evidence type="ECO:0000256" key="2">
    <source>
        <dbReference type="ARBA" id="ARBA00023315"/>
    </source>
</evidence>
<evidence type="ECO:0000256" key="1">
    <source>
        <dbReference type="ARBA" id="ARBA00022679"/>
    </source>
</evidence>
<feature type="domain" description="N-acetyltransferase" evidence="3">
    <location>
        <begin position="11"/>
        <end position="165"/>
    </location>
</feature>
<dbReference type="InterPro" id="IPR016181">
    <property type="entry name" value="Acyl_CoA_acyltransferase"/>
</dbReference>
<accession>A0A6J4PRR2</accession>
<sequence length="166" mass="17991">MNGPEKTPRLPTVREATLEDAEAIYYLARDLADALGDQRPRSDAVRARLGELLEEPRARVFVAEVEDGVVGAASLWIKPDLAHGDTVIEVPMLVVSGSARRQGVGRLLVEEIQSLAAAENAALIELVATNENDIARTFYRSLGFVETDHIALEFVGDVQSPPDTEG</sequence>
<organism evidence="4">
    <name type="scientific">uncultured Rubrobacteraceae bacterium</name>
    <dbReference type="NCBI Taxonomy" id="349277"/>
    <lineage>
        <taxon>Bacteria</taxon>
        <taxon>Bacillati</taxon>
        <taxon>Actinomycetota</taxon>
        <taxon>Rubrobacteria</taxon>
        <taxon>Rubrobacterales</taxon>
        <taxon>Rubrobacteraceae</taxon>
        <taxon>environmental samples</taxon>
    </lineage>
</organism>
<dbReference type="AlphaFoldDB" id="A0A6J4PRR2"/>
<gene>
    <name evidence="4" type="ORF">AVDCRST_MAG80-25</name>
</gene>
<name>A0A6J4PRR2_9ACTN</name>
<keyword evidence="1 4" id="KW-0808">Transferase</keyword>
<dbReference type="PROSITE" id="PS51186">
    <property type="entry name" value="GNAT"/>
    <property type="match status" value="1"/>
</dbReference>
<keyword evidence="2" id="KW-0012">Acyltransferase</keyword>
<dbReference type="Gene3D" id="3.40.630.30">
    <property type="match status" value="1"/>
</dbReference>
<dbReference type="InterPro" id="IPR050832">
    <property type="entry name" value="Bact_Acetyltransf"/>
</dbReference>
<dbReference type="CDD" id="cd04301">
    <property type="entry name" value="NAT_SF"/>
    <property type="match status" value="1"/>
</dbReference>
<reference evidence="4" key="1">
    <citation type="submission" date="2020-02" db="EMBL/GenBank/DDBJ databases">
        <authorList>
            <person name="Meier V. D."/>
        </authorList>
    </citation>
    <scope>NUCLEOTIDE SEQUENCE</scope>
    <source>
        <strain evidence="4">AVDCRST_MAG80</strain>
    </source>
</reference>
<dbReference type="Pfam" id="PF13508">
    <property type="entry name" value="Acetyltransf_7"/>
    <property type="match status" value="1"/>
</dbReference>
<dbReference type="InterPro" id="IPR000182">
    <property type="entry name" value="GNAT_dom"/>
</dbReference>
<dbReference type="SUPFAM" id="SSF55729">
    <property type="entry name" value="Acyl-CoA N-acyltransferases (Nat)"/>
    <property type="match status" value="1"/>
</dbReference>
<dbReference type="GO" id="GO:0016747">
    <property type="term" value="F:acyltransferase activity, transferring groups other than amino-acyl groups"/>
    <property type="evidence" value="ECO:0007669"/>
    <property type="project" value="InterPro"/>
</dbReference>
<dbReference type="PANTHER" id="PTHR43877">
    <property type="entry name" value="AMINOALKYLPHOSPHONATE N-ACETYLTRANSFERASE-RELATED-RELATED"/>
    <property type="match status" value="1"/>
</dbReference>
<evidence type="ECO:0000313" key="4">
    <source>
        <dbReference type="EMBL" id="CAA9422207.1"/>
    </source>
</evidence>
<evidence type="ECO:0000259" key="3">
    <source>
        <dbReference type="PROSITE" id="PS51186"/>
    </source>
</evidence>
<dbReference type="EMBL" id="CADCVC010000001">
    <property type="protein sequence ID" value="CAA9422207.1"/>
    <property type="molecule type" value="Genomic_DNA"/>
</dbReference>
<protein>
    <submittedName>
        <fullName evidence="4">Histone acetyltransferase HPA2 and related acetyltransferases</fullName>
    </submittedName>
</protein>